<name>C6C6X7_MUSP7</name>
<sequence length="68" mass="8089">MKNRRSMRHRFPPEAPFRASNTPSPQNIRQRLTQLADHAQEQQLSATEMIELLRQEAENIQRQSWETC</sequence>
<dbReference type="Pfam" id="PF10809">
    <property type="entry name" value="DUF2732"/>
    <property type="match status" value="1"/>
</dbReference>
<organism evidence="2 3">
    <name type="scientific">Musicola paradisiaca (strain Ech703)</name>
    <name type="common">Dickeya paradisiaca</name>
    <name type="synonym">Dickeya dadantii</name>
    <dbReference type="NCBI Taxonomy" id="579405"/>
    <lineage>
        <taxon>Bacteria</taxon>
        <taxon>Pseudomonadati</taxon>
        <taxon>Pseudomonadota</taxon>
        <taxon>Gammaproteobacteria</taxon>
        <taxon>Enterobacterales</taxon>
        <taxon>Pectobacteriaceae</taxon>
        <taxon>Musicola</taxon>
    </lineage>
</organism>
<dbReference type="AlphaFoldDB" id="C6C6X7"/>
<keyword evidence="3" id="KW-1185">Reference proteome</keyword>
<dbReference type="STRING" id="579405.Dd703_2084"/>
<evidence type="ECO:0000256" key="1">
    <source>
        <dbReference type="SAM" id="MobiDB-lite"/>
    </source>
</evidence>
<dbReference type="Proteomes" id="UP000002734">
    <property type="component" value="Chromosome"/>
</dbReference>
<dbReference type="HOGENOM" id="CLU_2787152_0_0_6"/>
<reference evidence="2" key="1">
    <citation type="submission" date="2009-06" db="EMBL/GenBank/DDBJ databases">
        <title>Complete sequence of Dickeya dadantii Ech703.</title>
        <authorList>
            <consortium name="US DOE Joint Genome Institute"/>
            <person name="Lucas S."/>
            <person name="Copeland A."/>
            <person name="Lapidus A."/>
            <person name="Glavina del Rio T."/>
            <person name="Dalin E."/>
            <person name="Tice H."/>
            <person name="Bruce D."/>
            <person name="Goodwin L."/>
            <person name="Pitluck S."/>
            <person name="Chertkov O."/>
            <person name="Brettin T."/>
            <person name="Detter J.C."/>
            <person name="Han C."/>
            <person name="Larimer F."/>
            <person name="Land M."/>
            <person name="Hauser L."/>
            <person name="Kyrpides N."/>
            <person name="Mikhailova N."/>
            <person name="Balakrishnan V."/>
            <person name="Glasner J."/>
            <person name="Perna N.T."/>
        </authorList>
    </citation>
    <scope>NUCLEOTIDE SEQUENCE [LARGE SCALE GENOMIC DNA]</scope>
    <source>
        <strain evidence="2">Ech703</strain>
    </source>
</reference>
<accession>C6C6X7</accession>
<feature type="region of interest" description="Disordered" evidence="1">
    <location>
        <begin position="1"/>
        <end position="26"/>
    </location>
</feature>
<protein>
    <recommendedName>
        <fullName evidence="4">DUF2732 family protein</fullName>
    </recommendedName>
</protein>
<dbReference type="KEGG" id="dda:Dd703_2084"/>
<dbReference type="InterPro" id="IPR020126">
    <property type="entry name" value="DUF2732"/>
</dbReference>
<evidence type="ECO:0008006" key="4">
    <source>
        <dbReference type="Google" id="ProtNLM"/>
    </source>
</evidence>
<proteinExistence type="predicted"/>
<evidence type="ECO:0000313" key="2">
    <source>
        <dbReference type="EMBL" id="ACS85871.1"/>
    </source>
</evidence>
<evidence type="ECO:0000313" key="3">
    <source>
        <dbReference type="Proteomes" id="UP000002734"/>
    </source>
</evidence>
<dbReference type="EMBL" id="CP001654">
    <property type="protein sequence ID" value="ACS85871.1"/>
    <property type="molecule type" value="Genomic_DNA"/>
</dbReference>
<gene>
    <name evidence="2" type="ordered locus">Dd703_2084</name>
</gene>
<feature type="compositionally biased region" description="Basic residues" evidence="1">
    <location>
        <begin position="1"/>
        <end position="10"/>
    </location>
</feature>